<comment type="caution">
    <text evidence="3">The sequence shown here is derived from an EMBL/GenBank/DDBJ whole genome shotgun (WGS) entry which is preliminary data.</text>
</comment>
<keyword evidence="2" id="KW-0812">Transmembrane</keyword>
<feature type="region of interest" description="Disordered" evidence="1">
    <location>
        <begin position="46"/>
        <end position="67"/>
    </location>
</feature>
<keyword evidence="2" id="KW-1133">Transmembrane helix</keyword>
<evidence type="ECO:0000313" key="4">
    <source>
        <dbReference type="Proteomes" id="UP001472677"/>
    </source>
</evidence>
<proteinExistence type="predicted"/>
<name>A0ABR2ER70_9ROSI</name>
<dbReference type="InterPro" id="IPR039926">
    <property type="entry name" value="Egg_app_1"/>
</dbReference>
<sequence>MGGNESKNQRVGDDDDDDQPDLTTTAKAAAVVVGLVGLGVSVLASTSNASTSKKTMKAPERNDRIFRDDFERDPASYFRDLRRK</sequence>
<reference evidence="3 4" key="1">
    <citation type="journal article" date="2024" name="G3 (Bethesda)">
        <title>Genome assembly of Hibiscus sabdariffa L. provides insights into metabolisms of medicinal natural products.</title>
        <authorList>
            <person name="Kim T."/>
        </authorList>
    </citation>
    <scope>NUCLEOTIDE SEQUENCE [LARGE SCALE GENOMIC DNA]</scope>
    <source>
        <strain evidence="3">TK-2024</strain>
        <tissue evidence="3">Old leaves</tissue>
    </source>
</reference>
<organism evidence="3 4">
    <name type="scientific">Hibiscus sabdariffa</name>
    <name type="common">roselle</name>
    <dbReference type="NCBI Taxonomy" id="183260"/>
    <lineage>
        <taxon>Eukaryota</taxon>
        <taxon>Viridiplantae</taxon>
        <taxon>Streptophyta</taxon>
        <taxon>Embryophyta</taxon>
        <taxon>Tracheophyta</taxon>
        <taxon>Spermatophyta</taxon>
        <taxon>Magnoliopsida</taxon>
        <taxon>eudicotyledons</taxon>
        <taxon>Gunneridae</taxon>
        <taxon>Pentapetalae</taxon>
        <taxon>rosids</taxon>
        <taxon>malvids</taxon>
        <taxon>Malvales</taxon>
        <taxon>Malvaceae</taxon>
        <taxon>Malvoideae</taxon>
        <taxon>Hibiscus</taxon>
    </lineage>
</organism>
<dbReference type="Proteomes" id="UP001472677">
    <property type="component" value="Unassembled WGS sequence"/>
</dbReference>
<evidence type="ECO:0000313" key="3">
    <source>
        <dbReference type="EMBL" id="KAK8563642.1"/>
    </source>
</evidence>
<evidence type="ECO:0000256" key="1">
    <source>
        <dbReference type="SAM" id="MobiDB-lite"/>
    </source>
</evidence>
<evidence type="ECO:0000256" key="2">
    <source>
        <dbReference type="SAM" id="Phobius"/>
    </source>
</evidence>
<feature type="compositionally biased region" description="Basic and acidic residues" evidence="1">
    <location>
        <begin position="57"/>
        <end position="67"/>
    </location>
</feature>
<dbReference type="PANTHER" id="PTHR33333">
    <property type="entry name" value="ERYTHROCYTE MEMBRANE PROTEIN 1-LIKE"/>
    <property type="match status" value="1"/>
</dbReference>
<feature type="transmembrane region" description="Helical" evidence="2">
    <location>
        <begin position="28"/>
        <end position="47"/>
    </location>
</feature>
<feature type="region of interest" description="Disordered" evidence="1">
    <location>
        <begin position="1"/>
        <end position="23"/>
    </location>
</feature>
<accession>A0ABR2ER70</accession>
<protein>
    <submittedName>
        <fullName evidence="3">Uncharacterized protein</fullName>
    </submittedName>
</protein>
<dbReference type="PANTHER" id="PTHR33333:SF32">
    <property type="entry name" value="PSAD1"/>
    <property type="match status" value="1"/>
</dbReference>
<gene>
    <name evidence="3" type="ORF">V6N12_035785</name>
</gene>
<dbReference type="EMBL" id="JBBPBM010000011">
    <property type="protein sequence ID" value="KAK8563642.1"/>
    <property type="molecule type" value="Genomic_DNA"/>
</dbReference>
<keyword evidence="2" id="KW-0472">Membrane</keyword>
<keyword evidence="4" id="KW-1185">Reference proteome</keyword>